<dbReference type="AlphaFoldDB" id="A0A1E7F273"/>
<feature type="region of interest" description="Disordered" evidence="1">
    <location>
        <begin position="315"/>
        <end position="342"/>
    </location>
</feature>
<evidence type="ECO:0000259" key="2">
    <source>
        <dbReference type="Pfam" id="PF20710"/>
    </source>
</evidence>
<feature type="compositionally biased region" description="Basic residues" evidence="1">
    <location>
        <begin position="320"/>
        <end position="332"/>
    </location>
</feature>
<protein>
    <recommendedName>
        <fullName evidence="2">DUF6824 domain-containing protein</fullName>
    </recommendedName>
</protein>
<dbReference type="InterPro" id="IPR049227">
    <property type="entry name" value="DUF6824"/>
</dbReference>
<name>A0A1E7F273_9STRA</name>
<dbReference type="KEGG" id="fcy:FRACYDRAFT_244365"/>
<evidence type="ECO:0000256" key="1">
    <source>
        <dbReference type="SAM" id="MobiDB-lite"/>
    </source>
</evidence>
<reference evidence="3 4" key="1">
    <citation type="submission" date="2016-09" db="EMBL/GenBank/DDBJ databases">
        <title>Extensive genetic diversity and differential bi-allelic expression allows diatom success in the polar Southern Ocean.</title>
        <authorList>
            <consortium name="DOE Joint Genome Institute"/>
            <person name="Mock T."/>
            <person name="Otillar R.P."/>
            <person name="Strauss J."/>
            <person name="Dupont C."/>
            <person name="Frickenhaus S."/>
            <person name="Maumus F."/>
            <person name="Mcmullan M."/>
            <person name="Sanges R."/>
            <person name="Schmutz J."/>
            <person name="Toseland A."/>
            <person name="Valas R."/>
            <person name="Veluchamy A."/>
            <person name="Ward B.J."/>
            <person name="Allen A."/>
            <person name="Barry K."/>
            <person name="Falciatore A."/>
            <person name="Ferrante M."/>
            <person name="Fortunato A.E."/>
            <person name="Gloeckner G."/>
            <person name="Gruber A."/>
            <person name="Hipkin R."/>
            <person name="Janech M."/>
            <person name="Kroth P."/>
            <person name="Leese F."/>
            <person name="Lindquist E."/>
            <person name="Lyon B.R."/>
            <person name="Martin J."/>
            <person name="Mayer C."/>
            <person name="Parker M."/>
            <person name="Quesneville H."/>
            <person name="Raymond J."/>
            <person name="Uhlig C."/>
            <person name="Valentin K.U."/>
            <person name="Worden A.Z."/>
            <person name="Armbrust E.V."/>
            <person name="Bowler C."/>
            <person name="Green B."/>
            <person name="Moulton V."/>
            <person name="Van Oosterhout C."/>
            <person name="Grigoriev I."/>
        </authorList>
    </citation>
    <scope>NUCLEOTIDE SEQUENCE [LARGE SCALE GENOMIC DNA]</scope>
    <source>
        <strain evidence="3 4">CCMP1102</strain>
    </source>
</reference>
<evidence type="ECO:0000313" key="3">
    <source>
        <dbReference type="EMBL" id="OEU12105.1"/>
    </source>
</evidence>
<gene>
    <name evidence="3" type="ORF">FRACYDRAFT_244365</name>
</gene>
<keyword evidence="4" id="KW-1185">Reference proteome</keyword>
<feature type="domain" description="DUF6824" evidence="2">
    <location>
        <begin position="216"/>
        <end position="316"/>
    </location>
</feature>
<dbReference type="InParanoid" id="A0A1E7F273"/>
<evidence type="ECO:0000313" key="4">
    <source>
        <dbReference type="Proteomes" id="UP000095751"/>
    </source>
</evidence>
<proteinExistence type="predicted"/>
<feature type="region of interest" description="Disordered" evidence="1">
    <location>
        <begin position="170"/>
        <end position="205"/>
    </location>
</feature>
<sequence>MVETLFRIKTSLSDCNRRFENAILKQLQLQIDSNNDSYNSHSTNNSNNNSNNNIDTSILLDESIPDHFQGRIMLDDAYKEYSLGDFFEGNNSKGGGTTTSAYFEEYRKKKNKGVVGTDRRKAIIRSVDPLMEILMEESNDINKPILLHSSSSSKDPSRMDIKFKGRMTKETTTTTTTAKLRPITPAYNTNNNNNNNDHDKNGNGNGRVYRELTNNDIVFGRGGKANHHVGNVRYRKEIQRFEQCYKSAGTRSEKEWIVETVVHCLQSSNGSTTTNFLEKEVGTGKGKGNTTNCSNCWWFVVEEDIIRRKVHQALRENRDPKKRQAKRRRFLAKKAASSSSSR</sequence>
<dbReference type="EMBL" id="KV784365">
    <property type="protein sequence ID" value="OEU12105.1"/>
    <property type="molecule type" value="Genomic_DNA"/>
</dbReference>
<dbReference type="Pfam" id="PF20710">
    <property type="entry name" value="DUF6824"/>
    <property type="match status" value="1"/>
</dbReference>
<accession>A0A1E7F273</accession>
<dbReference type="Proteomes" id="UP000095751">
    <property type="component" value="Unassembled WGS sequence"/>
</dbReference>
<organism evidence="3 4">
    <name type="scientific">Fragilariopsis cylindrus CCMP1102</name>
    <dbReference type="NCBI Taxonomy" id="635003"/>
    <lineage>
        <taxon>Eukaryota</taxon>
        <taxon>Sar</taxon>
        <taxon>Stramenopiles</taxon>
        <taxon>Ochrophyta</taxon>
        <taxon>Bacillariophyta</taxon>
        <taxon>Bacillariophyceae</taxon>
        <taxon>Bacillariophycidae</taxon>
        <taxon>Bacillariales</taxon>
        <taxon>Bacillariaceae</taxon>
        <taxon>Fragilariopsis</taxon>
    </lineage>
</organism>
<feature type="compositionally biased region" description="Low complexity" evidence="1">
    <location>
        <begin position="333"/>
        <end position="342"/>
    </location>
</feature>